<feature type="compositionally biased region" description="Basic and acidic residues" evidence="2">
    <location>
        <begin position="607"/>
        <end position="622"/>
    </location>
</feature>
<dbReference type="EMBL" id="KQ965740">
    <property type="protein sequence ID" value="KXS19054.1"/>
    <property type="molecule type" value="Genomic_DNA"/>
</dbReference>
<feature type="region of interest" description="Disordered" evidence="2">
    <location>
        <begin position="1"/>
        <end position="71"/>
    </location>
</feature>
<feature type="coiled-coil region" evidence="1">
    <location>
        <begin position="459"/>
        <end position="486"/>
    </location>
</feature>
<name>A0A139AQW8_GONPJ</name>
<evidence type="ECO:0000256" key="1">
    <source>
        <dbReference type="SAM" id="Coils"/>
    </source>
</evidence>
<evidence type="ECO:0000313" key="4">
    <source>
        <dbReference type="Proteomes" id="UP000070544"/>
    </source>
</evidence>
<dbReference type="Proteomes" id="UP000070544">
    <property type="component" value="Unassembled WGS sequence"/>
</dbReference>
<feature type="compositionally biased region" description="Basic and acidic residues" evidence="2">
    <location>
        <begin position="688"/>
        <end position="721"/>
    </location>
</feature>
<reference evidence="3 4" key="1">
    <citation type="journal article" date="2015" name="Genome Biol. Evol.">
        <title>Phylogenomic analyses indicate that early fungi evolved digesting cell walls of algal ancestors of land plants.</title>
        <authorList>
            <person name="Chang Y."/>
            <person name="Wang S."/>
            <person name="Sekimoto S."/>
            <person name="Aerts A.L."/>
            <person name="Choi C."/>
            <person name="Clum A."/>
            <person name="LaButti K.M."/>
            <person name="Lindquist E.A."/>
            <person name="Yee Ngan C."/>
            <person name="Ohm R.A."/>
            <person name="Salamov A.A."/>
            <person name="Grigoriev I.V."/>
            <person name="Spatafora J.W."/>
            <person name="Berbee M.L."/>
        </authorList>
    </citation>
    <scope>NUCLEOTIDE SEQUENCE [LARGE SCALE GENOMIC DNA]</scope>
    <source>
        <strain evidence="3 4">JEL478</strain>
    </source>
</reference>
<accession>A0A139AQW8</accession>
<dbReference type="OrthoDB" id="10663272at2759"/>
<sequence>MAATIEGQSSLQTEDVTPPPPSTSASSPFVSDPPLPSTSVAEDASPTHGKEDEGFVLAEYIAPPRGDGSGVVRSVTLAKADKDISEKLQELEKAQPAPLAALSAEPTAAIQSRPTPLEAISTTTIRSEGYVSPPVTYEKRKTGVSVGPPSDAVTRETMQAPAITHDFETAPVSLPVDTITTQQHKVEVTGPATYPPDQIGSLTGEQPATQRKELGRAWSPVVASSGSTESLDTVRQLEAEKAILEAKLRKGQLAVRDLAVERDRYAKELENVRKRDSYDRKDAEEDMERLLAKINHLRIENRELGNRLADVQYRLSTLPQSAPPEPGAGTGVATVTQPEPVTRVEPGETVKALQDRIAQLLAERKTVDEIILSQDQEIKILQKNVEIAVRKGDELAAMIEGTRDRVGVDLRGSARMEDKVVKELVAQVERANAAERAALARTDELHLRLEEFAAKTVAAEEKASRNARLETENDRLQREVNLKLRTQRNLYEELGERDHALLTAERTIAQEVEQRRSMARTMDGLLGEREDLIARLRNKSDEASYLRGLLEDQRAEMERFLLDVTRNANETQRALQRLSTFVSVLPITPPRAVRGLLTAGPHASGTLEREEYLSTSRTHESARAPPSELSAGDVPVSRKAVERAGSPPRRPAPQIDDFRETRRDAVTVSPRKFPTSRSFSVSPPRQPDASRVRSGSRDRTPPRMEEPKGQGRERGILRSREPSGGSVEPMSYEYRYYVPERVGGSSKISRREGDGERGVGRSLSFAPGQEGESKGKEVRWGEEEAAAIAIAPAREGSGDGVPK</sequence>
<dbReference type="AlphaFoldDB" id="A0A139AQW8"/>
<keyword evidence="1" id="KW-0175">Coiled coil</keyword>
<feature type="compositionally biased region" description="Basic and acidic residues" evidence="2">
    <location>
        <begin position="656"/>
        <end position="665"/>
    </location>
</feature>
<feature type="coiled-coil region" evidence="1">
    <location>
        <begin position="234"/>
        <end position="307"/>
    </location>
</feature>
<proteinExistence type="predicted"/>
<keyword evidence="4" id="KW-1185">Reference proteome</keyword>
<feature type="region of interest" description="Disordered" evidence="2">
    <location>
        <begin position="595"/>
        <end position="780"/>
    </location>
</feature>
<organism evidence="3 4">
    <name type="scientific">Gonapodya prolifera (strain JEL478)</name>
    <name type="common">Monoblepharis prolifera</name>
    <dbReference type="NCBI Taxonomy" id="1344416"/>
    <lineage>
        <taxon>Eukaryota</taxon>
        <taxon>Fungi</taxon>
        <taxon>Fungi incertae sedis</taxon>
        <taxon>Chytridiomycota</taxon>
        <taxon>Chytridiomycota incertae sedis</taxon>
        <taxon>Monoblepharidomycetes</taxon>
        <taxon>Monoblepharidales</taxon>
        <taxon>Gonapodyaceae</taxon>
        <taxon>Gonapodya</taxon>
    </lineage>
</organism>
<feature type="compositionally biased region" description="Polar residues" evidence="2">
    <location>
        <begin position="1"/>
        <end position="14"/>
    </location>
</feature>
<protein>
    <submittedName>
        <fullName evidence="3">Uncharacterized protein</fullName>
    </submittedName>
</protein>
<evidence type="ECO:0000313" key="3">
    <source>
        <dbReference type="EMBL" id="KXS19054.1"/>
    </source>
</evidence>
<feature type="compositionally biased region" description="Basic and acidic residues" evidence="2">
    <location>
        <begin position="771"/>
        <end position="780"/>
    </location>
</feature>
<feature type="compositionally biased region" description="Basic and acidic residues" evidence="2">
    <location>
        <begin position="749"/>
        <end position="759"/>
    </location>
</feature>
<gene>
    <name evidence="3" type="ORF">M427DRAFT_42266</name>
</gene>
<evidence type="ECO:0000256" key="2">
    <source>
        <dbReference type="SAM" id="MobiDB-lite"/>
    </source>
</evidence>